<comment type="caution">
    <text evidence="2">The sequence shown here is derived from an EMBL/GenBank/DDBJ whole genome shotgun (WGS) entry which is preliminary data.</text>
</comment>
<reference evidence="2 3" key="1">
    <citation type="journal article" date="2014" name="Genome Biol. Evol.">
        <title>The secreted proteins of Achlya hypogyna and Thraustotheca clavata identify the ancestral oomycete secretome and reveal gene acquisitions by horizontal gene transfer.</title>
        <authorList>
            <person name="Misner I."/>
            <person name="Blouin N."/>
            <person name="Leonard G."/>
            <person name="Richards T.A."/>
            <person name="Lane C.E."/>
        </authorList>
    </citation>
    <scope>NUCLEOTIDE SEQUENCE [LARGE SCALE GENOMIC DNA]</scope>
    <source>
        <strain evidence="2 3">ATCC 48635</strain>
    </source>
</reference>
<evidence type="ECO:0000313" key="3">
    <source>
        <dbReference type="Proteomes" id="UP000243579"/>
    </source>
</evidence>
<dbReference type="AlphaFoldDB" id="A0A1V9ZKL0"/>
<dbReference type="OrthoDB" id="2100592at2759"/>
<protein>
    <recommendedName>
        <fullName evidence="4">Glycosyl transferase family 1 domain-containing protein</fullName>
    </recommendedName>
</protein>
<keyword evidence="1" id="KW-0472">Membrane</keyword>
<dbReference type="Gene3D" id="3.40.50.2000">
    <property type="entry name" value="Glycogen Phosphorylase B"/>
    <property type="match status" value="1"/>
</dbReference>
<proteinExistence type="predicted"/>
<organism evidence="2 3">
    <name type="scientific">Achlya hypogyna</name>
    <name type="common">Oomycete</name>
    <name type="synonym">Protoachlya hypogyna</name>
    <dbReference type="NCBI Taxonomy" id="1202772"/>
    <lineage>
        <taxon>Eukaryota</taxon>
        <taxon>Sar</taxon>
        <taxon>Stramenopiles</taxon>
        <taxon>Oomycota</taxon>
        <taxon>Saprolegniomycetes</taxon>
        <taxon>Saprolegniales</taxon>
        <taxon>Achlyaceae</taxon>
        <taxon>Achlya</taxon>
    </lineage>
</organism>
<evidence type="ECO:0000313" key="2">
    <source>
        <dbReference type="EMBL" id="OQR98519.1"/>
    </source>
</evidence>
<accession>A0A1V9ZKL0</accession>
<dbReference type="SUPFAM" id="SSF53756">
    <property type="entry name" value="UDP-Glycosyltransferase/glycogen phosphorylase"/>
    <property type="match status" value="1"/>
</dbReference>
<feature type="transmembrane region" description="Helical" evidence="1">
    <location>
        <begin position="12"/>
        <end position="33"/>
    </location>
</feature>
<dbReference type="Proteomes" id="UP000243579">
    <property type="component" value="Unassembled WGS sequence"/>
</dbReference>
<sequence length="479" mass="53355">MKPRVHGAQRREATLLVGAVVFFGILVALSQLLRRSALETTLRPTIDTDPLIDDSLHLHHLNAICAQAKDAIVPHSYNSSVLDMTHVWQRTRDQQTLRQLLSQCPQVDVFLPRYLRTRGGCEDAMAYVKFLRARALPRWVFDLSWSIHGEVQTYFDLCPETALVFLGHDWGGLDKLPSFPADKRVILMANVESPELEPYHLHRADFVLAKTQDAHDRLRAWYKASGNPRQTRVLYTQHTSSNPALAVARDASLHRPAQDFNQLRFVHANGPSERKGTAELLACWAARPDFPLLDVYASDAASQAAYNALFPDPSRVPSNLRYHHGTDLSPFNFGRVLVQASVVLCPSTQESFGHSINQARAAGALVAATGARPMSELVTPASGVLIPAVPDDGWPQLLASQYWFWQRQRSLRFTVSASAICRSVDDILAMPASERAARARNGQTQYYEQLVQFKDAMRALRVALIVPDTSPESLPTALA</sequence>
<gene>
    <name evidence="2" type="ORF">ACHHYP_08450</name>
</gene>
<evidence type="ECO:0008006" key="4">
    <source>
        <dbReference type="Google" id="ProtNLM"/>
    </source>
</evidence>
<keyword evidence="1" id="KW-0812">Transmembrane</keyword>
<name>A0A1V9ZKL0_ACHHY</name>
<dbReference type="EMBL" id="JNBR01000083">
    <property type="protein sequence ID" value="OQR98519.1"/>
    <property type="molecule type" value="Genomic_DNA"/>
</dbReference>
<evidence type="ECO:0000256" key="1">
    <source>
        <dbReference type="SAM" id="Phobius"/>
    </source>
</evidence>
<keyword evidence="3" id="KW-1185">Reference proteome</keyword>
<keyword evidence="1" id="KW-1133">Transmembrane helix</keyword>